<dbReference type="AlphaFoldDB" id="A0A2P4UL11"/>
<dbReference type="Proteomes" id="UP000242367">
    <property type="component" value="Unassembled WGS sequence"/>
</dbReference>
<dbReference type="RefSeq" id="WP_103560799.1">
    <property type="nucleotide sequence ID" value="NZ_MTBP01000001.1"/>
</dbReference>
<comment type="caution">
    <text evidence="1">The sequence shown here is derived from an EMBL/GenBank/DDBJ whole genome shotgun (WGS) entry which is preliminary data.</text>
</comment>
<keyword evidence="2" id="KW-1185">Reference proteome</keyword>
<evidence type="ECO:0000313" key="2">
    <source>
        <dbReference type="Proteomes" id="UP000242367"/>
    </source>
</evidence>
<dbReference type="EMBL" id="MTBP01000001">
    <property type="protein sequence ID" value="POM25730.1"/>
    <property type="molecule type" value="Genomic_DNA"/>
</dbReference>
<name>A0A2P4UL11_9ACTN</name>
<accession>A0A2P4UL11</accession>
<sequence length="152" mass="16316">MTDPFLLSPGDAPRDVGDLTIEELQERTGWPPSVFDSVPREHVVSFLRRVEGLAPLNEEIGATLESAGLDRHDTAGEGSGGFHVATWLRDDGVVVSWALRGRMNSDGDPFESAVHAVMHPALARILTAAGFDAQIIPDDEDDAGFILVTGRA</sequence>
<organism evidence="1 2">
    <name type="scientific">Actinomadura rubteroloni</name>
    <dbReference type="NCBI Taxonomy" id="1926885"/>
    <lineage>
        <taxon>Bacteria</taxon>
        <taxon>Bacillati</taxon>
        <taxon>Actinomycetota</taxon>
        <taxon>Actinomycetes</taxon>
        <taxon>Streptosporangiales</taxon>
        <taxon>Thermomonosporaceae</taxon>
        <taxon>Actinomadura</taxon>
    </lineage>
</organism>
<gene>
    <name evidence="1" type="ORF">BTM25_01130</name>
</gene>
<reference evidence="1 2" key="1">
    <citation type="journal article" date="2017" name="Chemistry">
        <title>Isolation, Biosynthesis and Chemical Modifications of Rubterolones A-F: Rare Tropolone Alkaloids from Actinomadura sp. 5-2.</title>
        <authorList>
            <person name="Guo H."/>
            <person name="Benndorf R."/>
            <person name="Leichnitz D."/>
            <person name="Klassen J.L."/>
            <person name="Vollmers J."/>
            <person name="Gorls H."/>
            <person name="Steinacker M."/>
            <person name="Weigel C."/>
            <person name="Dahse H.M."/>
            <person name="Kaster A.K."/>
            <person name="de Beer Z.W."/>
            <person name="Poulsen M."/>
            <person name="Beemelmanns C."/>
        </authorList>
    </citation>
    <scope>NUCLEOTIDE SEQUENCE [LARGE SCALE GENOMIC DNA]</scope>
    <source>
        <strain evidence="1 2">5-2</strain>
    </source>
</reference>
<proteinExistence type="predicted"/>
<evidence type="ECO:0000313" key="1">
    <source>
        <dbReference type="EMBL" id="POM25730.1"/>
    </source>
</evidence>
<protein>
    <submittedName>
        <fullName evidence="1">Uncharacterized protein</fullName>
    </submittedName>
</protein>